<evidence type="ECO:0000313" key="1">
    <source>
        <dbReference type="EMBL" id="EFH6648306.1"/>
    </source>
</evidence>
<sequence>MQQPEEVGDLTITYKTSSIVKPLQVSLNNVNTRDFMMFMETAKGNLFSTPISSYSPKNMVDDATNSQLTATIVDKGGVADCKGQSNVIPPYEETPIQGTAMSDLSRNEIQALLKANKAEVDAVASKMQADMAKWRELMASDIKEMKHLVVTQHEQINSRLDIQSSRIESALDSQSKKIDAALSVQEAKLEGKLSDVKLDIIKWALGLPALAFAVYKIYGLLSGVSTP</sequence>
<comment type="caution">
    <text evidence="1">The sequence shown here is derived from an EMBL/GenBank/DDBJ whole genome shotgun (WGS) entry which is preliminary data.</text>
</comment>
<gene>
    <name evidence="1" type="ORF">GNW61_06005</name>
</gene>
<name>A0A1M2R4T8_ECOLX</name>
<dbReference type="EMBL" id="AASWOY010000009">
    <property type="protein sequence ID" value="EFH6648306.1"/>
    <property type="molecule type" value="Genomic_DNA"/>
</dbReference>
<protein>
    <submittedName>
        <fullName evidence="1">DUF1640 domain-containing protein</fullName>
    </submittedName>
</protein>
<dbReference type="RefSeq" id="WP_001187007.1">
    <property type="nucleotide sequence ID" value="NZ_AP022295.1"/>
</dbReference>
<reference evidence="1 2" key="1">
    <citation type="submission" date="2019-11" db="EMBL/GenBank/DDBJ databases">
        <authorList>
            <consortium name="GenomeTrakr network: Whole genome sequencing for foodborne pathogen traceback"/>
        </authorList>
    </citation>
    <scope>NUCLEOTIDE SEQUENCE [LARGE SCALE GENOMIC DNA]</scope>
    <source>
        <strain evidence="1 2">PSU-2072</strain>
    </source>
</reference>
<proteinExistence type="predicted"/>
<dbReference type="Proteomes" id="UP000530628">
    <property type="component" value="Unassembled WGS sequence"/>
</dbReference>
<evidence type="ECO:0000313" key="2">
    <source>
        <dbReference type="Proteomes" id="UP000530628"/>
    </source>
</evidence>
<accession>A0A1M2R4T8</accession>
<dbReference type="AlphaFoldDB" id="A0A1M2R4T8"/>
<organism evidence="1 2">
    <name type="scientific">Escherichia coli</name>
    <dbReference type="NCBI Taxonomy" id="562"/>
    <lineage>
        <taxon>Bacteria</taxon>
        <taxon>Pseudomonadati</taxon>
        <taxon>Pseudomonadota</taxon>
        <taxon>Gammaproteobacteria</taxon>
        <taxon>Enterobacterales</taxon>
        <taxon>Enterobacteriaceae</taxon>
        <taxon>Escherichia</taxon>
    </lineage>
</organism>